<name>A7VQ19_9FIRM</name>
<reference evidence="1 2" key="1">
    <citation type="submission" date="2007-08" db="EMBL/GenBank/DDBJ databases">
        <title>Draft genome sequence of Clostridium leptum (DSM 753).</title>
        <authorList>
            <person name="Sudarsanam P."/>
            <person name="Ley R."/>
            <person name="Guruge J."/>
            <person name="Turnbaugh P.J."/>
            <person name="Mahowald M."/>
            <person name="Liep D."/>
            <person name="Gordon J."/>
        </authorList>
    </citation>
    <scope>NUCLEOTIDE SEQUENCE [LARGE SCALE GENOMIC DNA]</scope>
    <source>
        <strain evidence="1 2">DSM 753</strain>
    </source>
</reference>
<dbReference type="AlphaFoldDB" id="A7VQ19"/>
<sequence length="56" mass="6556">MRRYFTLNIGSEWRAFPRFPQNISHMKNTEYTKKPGALTAFQAYSKPQKLSSGRNC</sequence>
<protein>
    <submittedName>
        <fullName evidence="1">Uncharacterized protein</fullName>
    </submittedName>
</protein>
<comment type="caution">
    <text evidence="1">The sequence shown here is derived from an EMBL/GenBank/DDBJ whole genome shotgun (WGS) entry which is preliminary data.</text>
</comment>
<evidence type="ECO:0000313" key="1">
    <source>
        <dbReference type="EMBL" id="EDO62524.1"/>
    </source>
</evidence>
<dbReference type="EMBL" id="ABCB02000014">
    <property type="protein sequence ID" value="EDO62524.1"/>
    <property type="molecule type" value="Genomic_DNA"/>
</dbReference>
<reference evidence="1 2" key="2">
    <citation type="submission" date="2007-08" db="EMBL/GenBank/DDBJ databases">
        <authorList>
            <person name="Fulton L."/>
            <person name="Clifton S."/>
            <person name="Fulton B."/>
            <person name="Xu J."/>
            <person name="Minx P."/>
            <person name="Pepin K.H."/>
            <person name="Johnson M."/>
            <person name="Thiruvilangam P."/>
            <person name="Bhonagiri V."/>
            <person name="Nash W.E."/>
            <person name="Wang C."/>
            <person name="Mardis E.R."/>
            <person name="Wilson R.K."/>
        </authorList>
    </citation>
    <scope>NUCLEOTIDE SEQUENCE [LARGE SCALE GENOMIC DNA]</scope>
    <source>
        <strain evidence="1 2">DSM 753</strain>
    </source>
</reference>
<dbReference type="HOGENOM" id="CLU_3006104_0_0_9"/>
<gene>
    <name evidence="1" type="ORF">CLOLEP_00646</name>
</gene>
<dbReference type="Proteomes" id="UP000003490">
    <property type="component" value="Unassembled WGS sequence"/>
</dbReference>
<proteinExistence type="predicted"/>
<accession>A7VQ19</accession>
<organism evidence="1 2">
    <name type="scientific">[Clostridium] leptum DSM 753</name>
    <dbReference type="NCBI Taxonomy" id="428125"/>
    <lineage>
        <taxon>Bacteria</taxon>
        <taxon>Bacillati</taxon>
        <taxon>Bacillota</taxon>
        <taxon>Clostridia</taxon>
        <taxon>Eubacteriales</taxon>
        <taxon>Oscillospiraceae</taxon>
        <taxon>Oscillospiraceae incertae sedis</taxon>
    </lineage>
</organism>
<evidence type="ECO:0000313" key="2">
    <source>
        <dbReference type="Proteomes" id="UP000003490"/>
    </source>
</evidence>